<evidence type="ECO:0000313" key="2">
    <source>
        <dbReference type="EMBL" id="MDD9321273.1"/>
    </source>
</evidence>
<gene>
    <name evidence="2" type="ORF">M0O54_14355</name>
</gene>
<dbReference type="RefSeq" id="WP_119684991.1">
    <property type="nucleotide sequence ID" value="NZ_JALNTF010000012.1"/>
</dbReference>
<dbReference type="AlphaFoldDB" id="A0AB35K876"/>
<organism evidence="2 3">
    <name type="scientific">Acinetobacter lactucae</name>
    <dbReference type="NCBI Taxonomy" id="1785128"/>
    <lineage>
        <taxon>Bacteria</taxon>
        <taxon>Pseudomonadati</taxon>
        <taxon>Pseudomonadota</taxon>
        <taxon>Gammaproteobacteria</taxon>
        <taxon>Moraxellales</taxon>
        <taxon>Moraxellaceae</taxon>
        <taxon>Acinetobacter</taxon>
        <taxon>Acinetobacter calcoaceticus/baumannii complex</taxon>
    </lineage>
</organism>
<comment type="caution">
    <text evidence="2">The sequence shown here is derived from an EMBL/GenBank/DDBJ whole genome shotgun (WGS) entry which is preliminary data.</text>
</comment>
<proteinExistence type="predicted"/>
<dbReference type="InterPro" id="IPR010359">
    <property type="entry name" value="IrrE_HExxH"/>
</dbReference>
<name>A0AB35K876_9GAMM</name>
<dbReference type="EMBL" id="JALNTG010000056">
    <property type="protein sequence ID" value="MDD9321273.1"/>
    <property type="molecule type" value="Genomic_DNA"/>
</dbReference>
<evidence type="ECO:0000259" key="1">
    <source>
        <dbReference type="Pfam" id="PF06114"/>
    </source>
</evidence>
<protein>
    <submittedName>
        <fullName evidence="2">ImmA/IrrE family metallo-endopeptidase</fullName>
    </submittedName>
</protein>
<sequence>MAFAYSKPRGVKVPPLNKQSIKHKARIIRDKLFKLDPSESIDLSRILEHKLHLLGVTYEVWEIEEMPDVEALTNPDAMTIILRTDTYEALCNPKDPKFRRARFTVAHEIGHLFLHEGFALARGANRHQHYEDSEWQADTFAAELLMPSEECLGLTIEEIQAKFLVGYKAAKYKFESLK</sequence>
<dbReference type="Proteomes" id="UP001150055">
    <property type="component" value="Unassembled WGS sequence"/>
</dbReference>
<accession>A0AB35K876</accession>
<evidence type="ECO:0000313" key="3">
    <source>
        <dbReference type="Proteomes" id="UP001150055"/>
    </source>
</evidence>
<reference evidence="2" key="1">
    <citation type="submission" date="2022-12" db="EMBL/GenBank/DDBJ databases">
        <title>Acinetobacter lactucae: Emerging opportunistic pathogenic species of genus Acinetobacter isolated from immunocompromised patients in clinical settings of India.</title>
        <authorList>
            <person name="Amar A.K."/>
            <person name="Sawant A.R."/>
            <person name="Meera M."/>
            <person name="Tomar A."/>
            <person name="Sistla S."/>
            <person name="Prashanth K."/>
        </authorList>
    </citation>
    <scope>NUCLEOTIDE SEQUENCE</scope>
    <source>
        <strain evidence="2">PKAL1828C</strain>
    </source>
</reference>
<dbReference type="Gene3D" id="1.10.10.2910">
    <property type="match status" value="1"/>
</dbReference>
<feature type="domain" description="IrrE N-terminal-like" evidence="1">
    <location>
        <begin position="100"/>
        <end position="174"/>
    </location>
</feature>
<dbReference type="Pfam" id="PF06114">
    <property type="entry name" value="Peptidase_M78"/>
    <property type="match status" value="1"/>
</dbReference>